<feature type="region of interest" description="Disordered" evidence="1">
    <location>
        <begin position="1"/>
        <end position="77"/>
    </location>
</feature>
<feature type="region of interest" description="Disordered" evidence="1">
    <location>
        <begin position="134"/>
        <end position="158"/>
    </location>
</feature>
<proteinExistence type="predicted"/>
<keyword evidence="2" id="KW-0472">Membrane</keyword>
<keyword evidence="2" id="KW-1133">Transmembrane helix</keyword>
<reference evidence="3" key="1">
    <citation type="journal article" date="2014" name="Int. J. Syst. Evol. Microbiol.">
        <title>Complete genome sequence of Corynebacterium casei LMG S-19264T (=DSM 44701T), isolated from a smear-ripened cheese.</title>
        <authorList>
            <consortium name="US DOE Joint Genome Institute (JGI-PGF)"/>
            <person name="Walter F."/>
            <person name="Albersmeier A."/>
            <person name="Kalinowski J."/>
            <person name="Ruckert C."/>
        </authorList>
    </citation>
    <scope>NUCLEOTIDE SEQUENCE</scope>
    <source>
        <strain evidence="3">NBRC 112290</strain>
    </source>
</reference>
<evidence type="ECO:0000256" key="2">
    <source>
        <dbReference type="SAM" id="Phobius"/>
    </source>
</evidence>
<dbReference type="Proteomes" id="UP001157161">
    <property type="component" value="Unassembled WGS sequence"/>
</dbReference>
<feature type="compositionally biased region" description="Low complexity" evidence="1">
    <location>
        <begin position="54"/>
        <end position="66"/>
    </location>
</feature>
<dbReference type="EMBL" id="BSUM01000001">
    <property type="protein sequence ID" value="GMA30189.1"/>
    <property type="molecule type" value="Genomic_DNA"/>
</dbReference>
<keyword evidence="4" id="KW-1185">Reference proteome</keyword>
<feature type="transmembrane region" description="Helical" evidence="2">
    <location>
        <begin position="79"/>
        <end position="98"/>
    </location>
</feature>
<dbReference type="AlphaFoldDB" id="A0AA37UGU2"/>
<feature type="compositionally biased region" description="Low complexity" evidence="1">
    <location>
        <begin position="135"/>
        <end position="158"/>
    </location>
</feature>
<evidence type="ECO:0000313" key="4">
    <source>
        <dbReference type="Proteomes" id="UP001157161"/>
    </source>
</evidence>
<dbReference type="RefSeq" id="WP_284248690.1">
    <property type="nucleotide sequence ID" value="NZ_BSUM01000001.1"/>
</dbReference>
<sequence length="441" mass="45062">MGHVPPDEFGAPTPDDDAADHAVGNPLPPRHGPGGRTVAVERAGFAVLGDDAPDPAGEGDAPGPTRRGPRTRSRRRTRVIATAGALVVLAAATGGLLWTQERERRTPEAAVAEYVGLVERGEVEAATALVPVPGTPLADADADDTPTPTGPTTGSTPITVTVDAPAQVLDPALLTDAVYAAGGGIADVEVVSLERAGTPPVGGVVEVEVSYLVSDVPSTAVLRVERRPDSFPGLPSYRVLDSLARPAVVDIFDTDLGTASIDGVPVLTSGSPGVGAPQLATMLYPGLYEVAFDGGSHLSASPADLRVGSGRTSERDAVVRVDLQVTPTQTAQDAATEAANAFLAACADRTVPPSPSCPAPYLQAPGEPEPIGFTSGFTGIALALALEPDGEGTAPVVQASLQVTVVVRTEQGARDESFWLTVLVPLDDSLDPVVTTRTPYG</sequence>
<feature type="compositionally biased region" description="Basic residues" evidence="1">
    <location>
        <begin position="67"/>
        <end position="77"/>
    </location>
</feature>
<keyword evidence="2" id="KW-0812">Transmembrane</keyword>
<name>A0AA37UGU2_9MICO</name>
<organism evidence="3 4">
    <name type="scientific">Litorihabitans aurantiacus</name>
    <dbReference type="NCBI Taxonomy" id="1930061"/>
    <lineage>
        <taxon>Bacteria</taxon>
        <taxon>Bacillati</taxon>
        <taxon>Actinomycetota</taxon>
        <taxon>Actinomycetes</taxon>
        <taxon>Micrococcales</taxon>
        <taxon>Beutenbergiaceae</taxon>
        <taxon>Litorihabitans</taxon>
    </lineage>
</organism>
<protein>
    <submittedName>
        <fullName evidence="3">Uncharacterized protein</fullName>
    </submittedName>
</protein>
<gene>
    <name evidence="3" type="ORF">GCM10025875_01810</name>
</gene>
<comment type="caution">
    <text evidence="3">The sequence shown here is derived from an EMBL/GenBank/DDBJ whole genome shotgun (WGS) entry which is preliminary data.</text>
</comment>
<evidence type="ECO:0000313" key="3">
    <source>
        <dbReference type="EMBL" id="GMA30189.1"/>
    </source>
</evidence>
<accession>A0AA37UGU2</accession>
<evidence type="ECO:0000256" key="1">
    <source>
        <dbReference type="SAM" id="MobiDB-lite"/>
    </source>
</evidence>
<reference evidence="3" key="2">
    <citation type="submission" date="2023-02" db="EMBL/GenBank/DDBJ databases">
        <authorList>
            <person name="Sun Q."/>
            <person name="Mori K."/>
        </authorList>
    </citation>
    <scope>NUCLEOTIDE SEQUENCE</scope>
    <source>
        <strain evidence="3">NBRC 112290</strain>
    </source>
</reference>